<feature type="region of interest" description="Disordered" evidence="1">
    <location>
        <begin position="522"/>
        <end position="545"/>
    </location>
</feature>
<accession>A0A4P9WJQ2</accession>
<dbReference type="InterPro" id="IPR052055">
    <property type="entry name" value="Hepadnavirus_pol/RT"/>
</dbReference>
<feature type="compositionally biased region" description="Polar residues" evidence="1">
    <location>
        <begin position="152"/>
        <end position="165"/>
    </location>
</feature>
<dbReference type="EMBL" id="KZ995098">
    <property type="protein sequence ID" value="RKO91370.1"/>
    <property type="molecule type" value="Genomic_DNA"/>
</dbReference>
<feature type="compositionally biased region" description="Acidic residues" evidence="1">
    <location>
        <begin position="177"/>
        <end position="186"/>
    </location>
</feature>
<sequence length="864" mass="94585">MTISVSSATQLSFLAHMGSTSKSSDASQSLRVITRRGRGLSVAQPQYAAPETAEPENPGSHLEEDRHSETRPSEEEEEEEEEEEQDAPSPDPSAEKARLNAQIRRSIEKDEVQALRDELETLKRAAADRSKRARSQSPPEEEGIASPPPYQFRSQNPAPRPSSSQRADREEDSDKEKEEDEVEEYKEGEATALPTLTSNVILEPDTWLAQVLENGVFDHTLSKGELRDASKSIPNVAALNDIKINWGKSTVETFIDCEATLKPDAATQNAIKDMRRSPVTSRIQSLKHLAVAYLLSQKTAAATNPERAAYHAAETHRALGSALQLAMHGISSEFADLRFETFAKSGASEVTQKYARDEIRMGPSMEPFPLRRRSHLHRQTPQTKSPRRTERKTLAPRGGAPVLPFEGHVVAEARATAGSKTVVKGLTAPAEIAGDSVATAMAGAADDAEAGETGGDNRRVQISRICSRSPSARLVASRTGRPIWIGGGRRPSCPPLRGTGRYLGKLAYVLDKVDQRFRRGGWLVRPAPSDDGGRLNGPTPPDRHLNQFDVVGGRRPPEVAESNNLEDLLHRPSPPRTLARIPLSADMSRDPGGGPPSSLLATMGGDGGEPHRSGDPPHAKTLVRGAMDDLVQKGAAAELSSLPLFAITTPTFVIEQKSGNIRQIAGTTRWTAGKMWIMNALMFRLSGAPGCFPRVVKEPAKIMRFNGHSVVLWIDDMTWTGATDEEFLTAMHFGTRLLQVLGILLKWEKAELSPTPIGCSIGWTWDLPAAKIFLTEEKVHALPILIRVAMCRNTIHVRMAARLFGTLQSIVPAIALARLYLRHFERALSEVVGRFGTPSYRTNRHVPIAQLARSNLRSLSRHLC</sequence>
<evidence type="ECO:0008006" key="4">
    <source>
        <dbReference type="Google" id="ProtNLM"/>
    </source>
</evidence>
<evidence type="ECO:0000313" key="2">
    <source>
        <dbReference type="EMBL" id="RKO91370.1"/>
    </source>
</evidence>
<proteinExistence type="predicted"/>
<feature type="region of interest" description="Disordered" evidence="1">
    <location>
        <begin position="374"/>
        <end position="402"/>
    </location>
</feature>
<gene>
    <name evidence="2" type="ORF">BDK51DRAFT_32638</name>
</gene>
<dbReference type="AlphaFoldDB" id="A0A4P9WJQ2"/>
<dbReference type="PANTHER" id="PTHR33050:SF7">
    <property type="entry name" value="RIBONUCLEASE H"/>
    <property type="match status" value="1"/>
</dbReference>
<dbReference type="Proteomes" id="UP000269721">
    <property type="component" value="Unassembled WGS sequence"/>
</dbReference>
<feature type="region of interest" description="Disordered" evidence="1">
    <location>
        <begin position="17"/>
        <end position="102"/>
    </location>
</feature>
<feature type="compositionally biased region" description="Basic and acidic residues" evidence="1">
    <location>
        <begin position="61"/>
        <end position="73"/>
    </location>
</feature>
<feature type="compositionally biased region" description="Polar residues" evidence="1">
    <location>
        <begin position="17"/>
        <end position="31"/>
    </location>
</feature>
<keyword evidence="3" id="KW-1185">Reference proteome</keyword>
<evidence type="ECO:0000313" key="3">
    <source>
        <dbReference type="Proteomes" id="UP000269721"/>
    </source>
</evidence>
<feature type="region of interest" description="Disordered" evidence="1">
    <location>
        <begin position="585"/>
        <end position="619"/>
    </location>
</feature>
<name>A0A4P9WJQ2_9FUNG</name>
<dbReference type="PANTHER" id="PTHR33050">
    <property type="entry name" value="REVERSE TRANSCRIPTASE DOMAIN-CONTAINING PROTEIN"/>
    <property type="match status" value="1"/>
</dbReference>
<reference evidence="3" key="1">
    <citation type="journal article" date="2018" name="Nat. Microbiol.">
        <title>Leveraging single-cell genomics to expand the fungal tree of life.</title>
        <authorList>
            <person name="Ahrendt S.R."/>
            <person name="Quandt C.A."/>
            <person name="Ciobanu D."/>
            <person name="Clum A."/>
            <person name="Salamov A."/>
            <person name="Andreopoulos B."/>
            <person name="Cheng J.F."/>
            <person name="Woyke T."/>
            <person name="Pelin A."/>
            <person name="Henrissat B."/>
            <person name="Reynolds N.K."/>
            <person name="Benny G.L."/>
            <person name="Smith M.E."/>
            <person name="James T.Y."/>
            <person name="Grigoriev I.V."/>
        </authorList>
    </citation>
    <scope>NUCLEOTIDE SEQUENCE [LARGE SCALE GENOMIC DNA]</scope>
</reference>
<evidence type="ECO:0000256" key="1">
    <source>
        <dbReference type="SAM" id="MobiDB-lite"/>
    </source>
</evidence>
<dbReference type="OrthoDB" id="7462124at2759"/>
<feature type="compositionally biased region" description="Basic and acidic residues" evidence="1">
    <location>
        <begin position="608"/>
        <end position="618"/>
    </location>
</feature>
<feature type="compositionally biased region" description="Basic and acidic residues" evidence="1">
    <location>
        <begin position="166"/>
        <end position="176"/>
    </location>
</feature>
<feature type="compositionally biased region" description="Acidic residues" evidence="1">
    <location>
        <begin position="74"/>
        <end position="86"/>
    </location>
</feature>
<feature type="region of interest" description="Disordered" evidence="1">
    <location>
        <begin position="123"/>
        <end position="191"/>
    </location>
</feature>
<protein>
    <recommendedName>
        <fullName evidence="4">Reverse transcriptase domain-containing protein</fullName>
    </recommendedName>
</protein>
<organism evidence="2 3">
    <name type="scientific">Blyttiomyces helicus</name>
    <dbReference type="NCBI Taxonomy" id="388810"/>
    <lineage>
        <taxon>Eukaryota</taxon>
        <taxon>Fungi</taxon>
        <taxon>Fungi incertae sedis</taxon>
        <taxon>Chytridiomycota</taxon>
        <taxon>Chytridiomycota incertae sedis</taxon>
        <taxon>Chytridiomycetes</taxon>
        <taxon>Chytridiomycetes incertae sedis</taxon>
        <taxon>Blyttiomyces</taxon>
    </lineage>
</organism>